<dbReference type="SUPFAM" id="SSF55729">
    <property type="entry name" value="Acyl-CoA N-acyltransferases (Nat)"/>
    <property type="match status" value="1"/>
</dbReference>
<accession>A0ABY9J5J2</accession>
<proteinExistence type="predicted"/>
<sequence>MHHSAAVNGDLTRLVPTSEDDLHLLAGWFADPGFVEHWGGVPVSREEVAAKYLGCRRPEVESFLVLAQGEPVGYAQYWYAGAAEGGLDMVLVAGARGRGLGPDAARALTNHVCGILEWQRVTVDPEVTNVRAVRAWEKAGFRRVASEGEALLLEYRPVEGG</sequence>
<dbReference type="Pfam" id="PF13523">
    <property type="entry name" value="Acetyltransf_8"/>
    <property type="match status" value="1"/>
</dbReference>
<keyword evidence="2" id="KW-0808">Transferase</keyword>
<feature type="domain" description="N-acetyltransferase" evidence="1">
    <location>
        <begin position="12"/>
        <end position="159"/>
    </location>
</feature>
<gene>
    <name evidence="2" type="ORF">P8A19_37220</name>
</gene>
<evidence type="ECO:0000313" key="3">
    <source>
        <dbReference type="Proteomes" id="UP001235744"/>
    </source>
</evidence>
<dbReference type="EMBL" id="CP120988">
    <property type="protein sequence ID" value="WLQ61931.1"/>
    <property type="molecule type" value="Genomic_DNA"/>
</dbReference>
<evidence type="ECO:0000259" key="1">
    <source>
        <dbReference type="PROSITE" id="PS51186"/>
    </source>
</evidence>
<dbReference type="GO" id="GO:0016746">
    <property type="term" value="F:acyltransferase activity"/>
    <property type="evidence" value="ECO:0007669"/>
    <property type="project" value="UniProtKB-KW"/>
</dbReference>
<keyword evidence="3" id="KW-1185">Reference proteome</keyword>
<evidence type="ECO:0000313" key="2">
    <source>
        <dbReference type="EMBL" id="WLQ61931.1"/>
    </source>
</evidence>
<dbReference type="RefSeq" id="WP_306072170.1">
    <property type="nucleotide sequence ID" value="NZ_CP120988.1"/>
</dbReference>
<dbReference type="InterPro" id="IPR016181">
    <property type="entry name" value="Acyl_CoA_acyltransferase"/>
</dbReference>
<organism evidence="2 3">
    <name type="scientific">Streptomyces poriferorum</name>
    <dbReference type="NCBI Taxonomy" id="2798799"/>
    <lineage>
        <taxon>Bacteria</taxon>
        <taxon>Bacillati</taxon>
        <taxon>Actinomycetota</taxon>
        <taxon>Actinomycetes</taxon>
        <taxon>Kitasatosporales</taxon>
        <taxon>Streptomycetaceae</taxon>
        <taxon>Streptomyces</taxon>
    </lineage>
</organism>
<keyword evidence="2" id="KW-0012">Acyltransferase</keyword>
<dbReference type="Proteomes" id="UP001235744">
    <property type="component" value="Chromosome"/>
</dbReference>
<protein>
    <submittedName>
        <fullName evidence="2">GNAT family N-acetyltransferase</fullName>
        <ecNumber evidence="2">2.3.1.-</ecNumber>
    </submittedName>
</protein>
<dbReference type="PROSITE" id="PS51186">
    <property type="entry name" value="GNAT"/>
    <property type="match status" value="1"/>
</dbReference>
<dbReference type="EC" id="2.3.1.-" evidence="2"/>
<name>A0ABY9J5J2_9ACTN</name>
<dbReference type="InterPro" id="IPR000182">
    <property type="entry name" value="GNAT_dom"/>
</dbReference>
<reference evidence="2 3" key="1">
    <citation type="submission" date="2023-03" db="EMBL/GenBank/DDBJ databases">
        <title>Isolation and description of six Streptomyces strains from soil environments, able to metabolize different microbial glucans.</title>
        <authorList>
            <person name="Widen T."/>
            <person name="Larsbrink J."/>
        </authorList>
    </citation>
    <scope>NUCLEOTIDE SEQUENCE [LARGE SCALE GENOMIC DNA]</scope>
    <source>
        <strain evidence="2 3">Alt2</strain>
    </source>
</reference>
<dbReference type="Gene3D" id="3.40.630.30">
    <property type="match status" value="1"/>
</dbReference>